<feature type="non-terminal residue" evidence="2">
    <location>
        <position position="129"/>
    </location>
</feature>
<feature type="non-terminal residue" evidence="2">
    <location>
        <position position="1"/>
    </location>
</feature>
<evidence type="ECO:0000256" key="1">
    <source>
        <dbReference type="SAM" id="Coils"/>
    </source>
</evidence>
<dbReference type="GO" id="GO:0004180">
    <property type="term" value="F:carboxypeptidase activity"/>
    <property type="evidence" value="ECO:0007669"/>
    <property type="project" value="UniProtKB-KW"/>
</dbReference>
<keyword evidence="2" id="KW-0121">Carboxypeptidase</keyword>
<organism evidence="2 3">
    <name type="scientific">Flavobacterium circumlabens</name>
    <dbReference type="NCBI Taxonomy" id="2133765"/>
    <lineage>
        <taxon>Bacteria</taxon>
        <taxon>Pseudomonadati</taxon>
        <taxon>Bacteroidota</taxon>
        <taxon>Flavobacteriia</taxon>
        <taxon>Flavobacteriales</taxon>
        <taxon>Flavobacteriaceae</taxon>
        <taxon>Flavobacterium</taxon>
    </lineage>
</organism>
<feature type="coiled-coil region" evidence="1">
    <location>
        <begin position="82"/>
        <end position="110"/>
    </location>
</feature>
<comment type="caution">
    <text evidence="2">The sequence shown here is derived from an EMBL/GenBank/DDBJ whole genome shotgun (WGS) entry which is preliminary data.</text>
</comment>
<sequence>IITDVDTKLALENATVILQDADKKTLNTSTTAADGKFSFTVPCESSFTVVAFKEKYTNESREIASGTTRNAGNDASMALKSLDAIRLEEQQLAEKKKKEEERLVVEKKEKEALAVIALKEAEKKAKEDE</sequence>
<gene>
    <name evidence="2" type="ORF">D0809_27175</name>
</gene>
<dbReference type="EMBL" id="QWDN01000553">
    <property type="protein sequence ID" value="TEB41113.1"/>
    <property type="molecule type" value="Genomic_DNA"/>
</dbReference>
<keyword evidence="1" id="KW-0175">Coiled coil</keyword>
<evidence type="ECO:0000313" key="2">
    <source>
        <dbReference type="EMBL" id="TEB41113.1"/>
    </source>
</evidence>
<dbReference type="AlphaFoldDB" id="A0A4Y7U3V3"/>
<accession>A0A4Y7U3V3</accession>
<dbReference type="Gene3D" id="2.60.40.1120">
    <property type="entry name" value="Carboxypeptidase-like, regulatory domain"/>
    <property type="match status" value="1"/>
</dbReference>
<keyword evidence="2" id="KW-0645">Protease</keyword>
<proteinExistence type="predicted"/>
<dbReference type="SUPFAM" id="SSF49478">
    <property type="entry name" value="Cna protein B-type domain"/>
    <property type="match status" value="1"/>
</dbReference>
<evidence type="ECO:0000313" key="3">
    <source>
        <dbReference type="Proteomes" id="UP000298340"/>
    </source>
</evidence>
<name>A0A4Y7U3V3_9FLAO</name>
<dbReference type="Proteomes" id="UP000298340">
    <property type="component" value="Unassembled WGS sequence"/>
</dbReference>
<protein>
    <submittedName>
        <fullName evidence="2">Carboxypeptidase regulatory-like domain-containing protein</fullName>
    </submittedName>
</protein>
<reference evidence="2 3" key="1">
    <citation type="journal article" date="2018" name="Syst. Appl. Microbiol.">
        <title>Flavobacterium circumlabens sp. nov. and Flavobacterium cupreum sp. nov., two psychrotrophic species isolated from Antarctic environmental samples.</title>
        <authorList>
            <person name="Kralova S."/>
            <person name="Busse H.J."/>
            <person name="Svec P."/>
            <person name="Maslanova I."/>
            <person name="Stankova E."/>
            <person name="Bartak M."/>
            <person name="Sedlacek I."/>
        </authorList>
    </citation>
    <scope>NUCLEOTIDE SEQUENCE [LARGE SCALE GENOMIC DNA]</scope>
    <source>
        <strain evidence="2 3">CCM 8828</strain>
    </source>
</reference>
<keyword evidence="2" id="KW-0378">Hydrolase</keyword>